<accession>A0A0C2XKZ5</accession>
<reference evidence="1 2" key="1">
    <citation type="submission" date="2014-04" db="EMBL/GenBank/DDBJ databases">
        <authorList>
            <consortium name="DOE Joint Genome Institute"/>
            <person name="Kuo A."/>
            <person name="Gay G."/>
            <person name="Dore J."/>
            <person name="Kohler A."/>
            <person name="Nagy L.G."/>
            <person name="Floudas D."/>
            <person name="Copeland A."/>
            <person name="Barry K.W."/>
            <person name="Cichocki N."/>
            <person name="Veneault-Fourrey C."/>
            <person name="LaButti K."/>
            <person name="Lindquist E.A."/>
            <person name="Lipzen A."/>
            <person name="Lundell T."/>
            <person name="Morin E."/>
            <person name="Murat C."/>
            <person name="Sun H."/>
            <person name="Tunlid A."/>
            <person name="Henrissat B."/>
            <person name="Grigoriev I.V."/>
            <person name="Hibbett D.S."/>
            <person name="Martin F."/>
            <person name="Nordberg H.P."/>
            <person name="Cantor M.N."/>
            <person name="Hua S.X."/>
        </authorList>
    </citation>
    <scope>NUCLEOTIDE SEQUENCE [LARGE SCALE GENOMIC DNA]</scope>
    <source>
        <strain evidence="2">h7</strain>
    </source>
</reference>
<proteinExistence type="predicted"/>
<evidence type="ECO:0000313" key="1">
    <source>
        <dbReference type="EMBL" id="KIM38428.1"/>
    </source>
</evidence>
<dbReference type="HOGENOM" id="CLU_2758055_0_0_1"/>
<sequence length="70" mass="7989">MSYMMLEHRFATIHAASLHHIMSNRTRFILGKISGQLQSTTTTALAHNLPRFHPRRVSAIHLIASQKKII</sequence>
<organism evidence="1 2">
    <name type="scientific">Hebeloma cylindrosporum</name>
    <dbReference type="NCBI Taxonomy" id="76867"/>
    <lineage>
        <taxon>Eukaryota</taxon>
        <taxon>Fungi</taxon>
        <taxon>Dikarya</taxon>
        <taxon>Basidiomycota</taxon>
        <taxon>Agaricomycotina</taxon>
        <taxon>Agaricomycetes</taxon>
        <taxon>Agaricomycetidae</taxon>
        <taxon>Agaricales</taxon>
        <taxon>Agaricineae</taxon>
        <taxon>Hymenogastraceae</taxon>
        <taxon>Hebeloma</taxon>
    </lineage>
</organism>
<evidence type="ECO:0000313" key="2">
    <source>
        <dbReference type="Proteomes" id="UP000053424"/>
    </source>
</evidence>
<dbReference type="AlphaFoldDB" id="A0A0C2XKZ5"/>
<protein>
    <submittedName>
        <fullName evidence="1">Uncharacterized protein</fullName>
    </submittedName>
</protein>
<gene>
    <name evidence="1" type="ORF">M413DRAFT_246180</name>
</gene>
<dbReference type="Proteomes" id="UP000053424">
    <property type="component" value="Unassembled WGS sequence"/>
</dbReference>
<reference evidence="2" key="2">
    <citation type="submission" date="2015-01" db="EMBL/GenBank/DDBJ databases">
        <title>Evolutionary Origins and Diversification of the Mycorrhizal Mutualists.</title>
        <authorList>
            <consortium name="DOE Joint Genome Institute"/>
            <consortium name="Mycorrhizal Genomics Consortium"/>
            <person name="Kohler A."/>
            <person name="Kuo A."/>
            <person name="Nagy L.G."/>
            <person name="Floudas D."/>
            <person name="Copeland A."/>
            <person name="Barry K.W."/>
            <person name="Cichocki N."/>
            <person name="Veneault-Fourrey C."/>
            <person name="LaButti K."/>
            <person name="Lindquist E.A."/>
            <person name="Lipzen A."/>
            <person name="Lundell T."/>
            <person name="Morin E."/>
            <person name="Murat C."/>
            <person name="Riley R."/>
            <person name="Ohm R."/>
            <person name="Sun H."/>
            <person name="Tunlid A."/>
            <person name="Henrissat B."/>
            <person name="Grigoriev I.V."/>
            <person name="Hibbett D.S."/>
            <person name="Martin F."/>
        </authorList>
    </citation>
    <scope>NUCLEOTIDE SEQUENCE [LARGE SCALE GENOMIC DNA]</scope>
    <source>
        <strain evidence="2">h7</strain>
    </source>
</reference>
<dbReference type="EMBL" id="KN831791">
    <property type="protein sequence ID" value="KIM38428.1"/>
    <property type="molecule type" value="Genomic_DNA"/>
</dbReference>
<keyword evidence="2" id="KW-1185">Reference proteome</keyword>
<name>A0A0C2XKZ5_HEBCY</name>